<dbReference type="GO" id="GO:0016491">
    <property type="term" value="F:oxidoreductase activity"/>
    <property type="evidence" value="ECO:0007669"/>
    <property type="project" value="InterPro"/>
</dbReference>
<accession>M0M176</accession>
<dbReference type="NCBIfam" id="TIGR02866">
    <property type="entry name" value="CoxB"/>
    <property type="match status" value="1"/>
</dbReference>
<evidence type="ECO:0000256" key="12">
    <source>
        <dbReference type="ARBA" id="ARBA00023136"/>
    </source>
</evidence>
<dbReference type="EMBL" id="AOMB01000031">
    <property type="protein sequence ID" value="EMA38135.1"/>
    <property type="molecule type" value="Genomic_DNA"/>
</dbReference>
<dbReference type="Gene3D" id="2.60.40.420">
    <property type="entry name" value="Cupredoxins - blue copper proteins"/>
    <property type="match status" value="1"/>
</dbReference>
<keyword evidence="12 14" id="KW-0472">Membrane</keyword>
<evidence type="ECO:0000256" key="7">
    <source>
        <dbReference type="ARBA" id="ARBA00022723"/>
    </source>
</evidence>
<dbReference type="EC" id="7.1.1.9" evidence="3"/>
<feature type="domain" description="Cytochrome oxidase subunit II copper A binding" evidence="15">
    <location>
        <begin position="132"/>
        <end position="244"/>
    </location>
</feature>
<evidence type="ECO:0000256" key="4">
    <source>
        <dbReference type="ARBA" id="ARBA00022448"/>
    </source>
</evidence>
<evidence type="ECO:0000259" key="15">
    <source>
        <dbReference type="PROSITE" id="PS50857"/>
    </source>
</evidence>
<dbReference type="GO" id="GO:0016020">
    <property type="term" value="C:membrane"/>
    <property type="evidence" value="ECO:0007669"/>
    <property type="project" value="UniProtKB-SubCell"/>
</dbReference>
<dbReference type="Proteomes" id="UP000011566">
    <property type="component" value="Unassembled WGS sequence"/>
</dbReference>
<dbReference type="InterPro" id="IPR014222">
    <property type="entry name" value="Cyt_c_oxidase_su2"/>
</dbReference>
<reference evidence="17 18" key="1">
    <citation type="journal article" date="2014" name="PLoS Genet.">
        <title>Phylogenetically driven sequencing of extremely halophilic archaea reveals strategies for static and dynamic osmo-response.</title>
        <authorList>
            <person name="Becker E.A."/>
            <person name="Seitzer P.M."/>
            <person name="Tritt A."/>
            <person name="Larsen D."/>
            <person name="Krusor M."/>
            <person name="Yao A.I."/>
            <person name="Wu D."/>
            <person name="Madern D."/>
            <person name="Eisen J.A."/>
            <person name="Darling A.E."/>
            <person name="Facciotti M.T."/>
        </authorList>
    </citation>
    <scope>NUCLEOTIDE SEQUENCE [LARGE SCALE GENOMIC DNA]</scope>
    <source>
        <strain evidence="17 18">100A6</strain>
    </source>
</reference>
<keyword evidence="10 14" id="KW-1133">Transmembrane helix</keyword>
<feature type="transmembrane region" description="Helical" evidence="14">
    <location>
        <begin position="81"/>
        <end position="100"/>
    </location>
</feature>
<keyword evidence="8" id="KW-1278">Translocase</keyword>
<dbReference type="AlphaFoldDB" id="M0M176"/>
<sequence>MNRRQATAGVVLAAFLTIAVEPVAAQSVNKTLIESLNRQLLYVAVPLAILVEVILFYAVWKHKDNDDPSPTKENRSLEITWTIATAIILLFVGFASYNILTDPYISPSLTEQEQALGGDQNLEGAVMPASDDDAVIVRTIAYQWGWDFVYPEENVTTDNVTVVPANTDVYYHLTSRDVLHAFHAPELGLKMDTIPGQYNTIRTNITEPGTYRVYCSEFCGAGHSRMYANLTVVSQDRYQAWLSNQNRTDVPTRVSAENATNVTASVAAPPA</sequence>
<protein>
    <recommendedName>
        <fullName evidence="3">cytochrome-c oxidase</fullName>
        <ecNumber evidence="3">7.1.1.9</ecNumber>
    </recommendedName>
    <alternativeName>
        <fullName evidence="13">Cytochrome c oxidase polypeptide II</fullName>
    </alternativeName>
</protein>
<dbReference type="PANTHER" id="PTHR22888">
    <property type="entry name" value="CYTOCHROME C OXIDASE, SUBUNIT II"/>
    <property type="match status" value="1"/>
</dbReference>
<dbReference type="PATRIC" id="fig|1132509.6.peg.2353"/>
<comment type="similarity">
    <text evidence="2">Belongs to the cytochrome c oxidase subunit 2 family.</text>
</comment>
<keyword evidence="9" id="KW-0249">Electron transport</keyword>
<dbReference type="GO" id="GO:0042773">
    <property type="term" value="P:ATP synthesis coupled electron transport"/>
    <property type="evidence" value="ECO:0007669"/>
    <property type="project" value="TreeGrafter"/>
</dbReference>
<keyword evidence="18" id="KW-1185">Reference proteome</keyword>
<dbReference type="PROSITE" id="PS00078">
    <property type="entry name" value="COX2"/>
    <property type="match status" value="1"/>
</dbReference>
<comment type="caution">
    <text evidence="17">The sequence shown here is derived from an EMBL/GenBank/DDBJ whole genome shotgun (WGS) entry which is preliminary data.</text>
</comment>
<evidence type="ECO:0000256" key="1">
    <source>
        <dbReference type="ARBA" id="ARBA00004141"/>
    </source>
</evidence>
<dbReference type="RefSeq" id="WP_007693595.1">
    <property type="nucleotide sequence ID" value="NZ_AJRK01000045.1"/>
</dbReference>
<evidence type="ECO:0000256" key="9">
    <source>
        <dbReference type="ARBA" id="ARBA00022982"/>
    </source>
</evidence>
<dbReference type="PRINTS" id="PR01166">
    <property type="entry name" value="CYCOXIDASEII"/>
</dbReference>
<dbReference type="GO" id="GO:0004129">
    <property type="term" value="F:cytochrome-c oxidase activity"/>
    <property type="evidence" value="ECO:0007669"/>
    <property type="project" value="UniProtKB-EC"/>
</dbReference>
<name>M0M176_9EURY</name>
<evidence type="ECO:0000256" key="5">
    <source>
        <dbReference type="ARBA" id="ARBA00022660"/>
    </source>
</evidence>
<proteinExistence type="inferred from homology"/>
<keyword evidence="6 14" id="KW-0812">Transmembrane</keyword>
<keyword evidence="7" id="KW-0479">Metal-binding</keyword>
<feature type="transmembrane region" description="Helical" evidence="14">
    <location>
        <begin position="41"/>
        <end position="60"/>
    </location>
</feature>
<dbReference type="InterPro" id="IPR002429">
    <property type="entry name" value="CcO_II-like_C"/>
</dbReference>
<evidence type="ECO:0000259" key="16">
    <source>
        <dbReference type="PROSITE" id="PS50999"/>
    </source>
</evidence>
<dbReference type="GO" id="GO:0005507">
    <property type="term" value="F:copper ion binding"/>
    <property type="evidence" value="ECO:0007669"/>
    <property type="project" value="InterPro"/>
</dbReference>
<evidence type="ECO:0000256" key="8">
    <source>
        <dbReference type="ARBA" id="ARBA00022967"/>
    </source>
</evidence>
<evidence type="ECO:0000256" key="13">
    <source>
        <dbReference type="ARBA" id="ARBA00031389"/>
    </source>
</evidence>
<dbReference type="SUPFAM" id="SSF49503">
    <property type="entry name" value="Cupredoxins"/>
    <property type="match status" value="1"/>
</dbReference>
<evidence type="ECO:0000256" key="6">
    <source>
        <dbReference type="ARBA" id="ARBA00022692"/>
    </source>
</evidence>
<dbReference type="Pfam" id="PF02790">
    <property type="entry name" value="COX2_TM"/>
    <property type="match status" value="1"/>
</dbReference>
<dbReference type="InterPro" id="IPR001505">
    <property type="entry name" value="Copper_CuA"/>
</dbReference>
<dbReference type="PROSITE" id="PS50857">
    <property type="entry name" value="COX2_CUA"/>
    <property type="match status" value="1"/>
</dbReference>
<dbReference type="InterPro" id="IPR036257">
    <property type="entry name" value="Cyt_c_oxidase_su2_TM_sf"/>
</dbReference>
<dbReference type="InterPro" id="IPR045187">
    <property type="entry name" value="CcO_II"/>
</dbReference>
<evidence type="ECO:0000313" key="17">
    <source>
        <dbReference type="EMBL" id="EMA38135.1"/>
    </source>
</evidence>
<evidence type="ECO:0000256" key="11">
    <source>
        <dbReference type="ARBA" id="ARBA00023008"/>
    </source>
</evidence>
<dbReference type="SUPFAM" id="SSF81464">
    <property type="entry name" value="Cytochrome c oxidase subunit II-like, transmembrane region"/>
    <property type="match status" value="1"/>
</dbReference>
<dbReference type="OrthoDB" id="27522at2157"/>
<keyword evidence="11" id="KW-0186">Copper</keyword>
<dbReference type="PANTHER" id="PTHR22888:SF9">
    <property type="entry name" value="CYTOCHROME C OXIDASE SUBUNIT 2"/>
    <property type="match status" value="1"/>
</dbReference>
<evidence type="ECO:0000313" key="18">
    <source>
        <dbReference type="Proteomes" id="UP000011566"/>
    </source>
</evidence>
<gene>
    <name evidence="17" type="ORF">C447_10420</name>
</gene>
<evidence type="ECO:0000256" key="2">
    <source>
        <dbReference type="ARBA" id="ARBA00007866"/>
    </source>
</evidence>
<dbReference type="CDD" id="cd13914">
    <property type="entry name" value="CuRO_HCO_II_like_3"/>
    <property type="match status" value="1"/>
</dbReference>
<dbReference type="Gene3D" id="1.10.287.90">
    <property type="match status" value="1"/>
</dbReference>
<evidence type="ECO:0000256" key="14">
    <source>
        <dbReference type="SAM" id="Phobius"/>
    </source>
</evidence>
<dbReference type="PROSITE" id="PS50999">
    <property type="entry name" value="COX2_TM"/>
    <property type="match status" value="1"/>
</dbReference>
<dbReference type="InterPro" id="IPR008972">
    <property type="entry name" value="Cupredoxin"/>
</dbReference>
<keyword evidence="4" id="KW-0813">Transport</keyword>
<dbReference type="InterPro" id="IPR011759">
    <property type="entry name" value="Cyt_c_oxidase_su2_TM_dom"/>
</dbReference>
<dbReference type="eggNOG" id="arCOG01235">
    <property type="taxonomic scope" value="Archaea"/>
</dbReference>
<feature type="domain" description="Cytochrome oxidase subunit II transmembrane region profile" evidence="16">
    <location>
        <begin position="12"/>
        <end position="107"/>
    </location>
</feature>
<organism evidence="17 18">
    <name type="scientific">Halococcus hamelinensis 100A6</name>
    <dbReference type="NCBI Taxonomy" id="1132509"/>
    <lineage>
        <taxon>Archaea</taxon>
        <taxon>Methanobacteriati</taxon>
        <taxon>Methanobacteriota</taxon>
        <taxon>Stenosarchaea group</taxon>
        <taxon>Halobacteria</taxon>
        <taxon>Halobacteriales</taxon>
        <taxon>Halococcaceae</taxon>
        <taxon>Halococcus</taxon>
    </lineage>
</organism>
<evidence type="ECO:0000256" key="3">
    <source>
        <dbReference type="ARBA" id="ARBA00012949"/>
    </source>
</evidence>
<evidence type="ECO:0000256" key="10">
    <source>
        <dbReference type="ARBA" id="ARBA00022989"/>
    </source>
</evidence>
<comment type="subcellular location">
    <subcellularLocation>
        <location evidence="1">Membrane</location>
        <topology evidence="1">Multi-pass membrane protein</topology>
    </subcellularLocation>
</comment>
<dbReference type="Pfam" id="PF00116">
    <property type="entry name" value="COX2"/>
    <property type="match status" value="1"/>
</dbReference>
<keyword evidence="5" id="KW-0679">Respiratory chain</keyword>